<dbReference type="InterPro" id="IPR036409">
    <property type="entry name" value="Aldolase_II/adducin_N_sf"/>
</dbReference>
<dbReference type="EMBL" id="CP124545">
    <property type="protein sequence ID" value="WMN01905.1"/>
    <property type="molecule type" value="Genomic_DNA"/>
</dbReference>
<evidence type="ECO:0000259" key="3">
    <source>
        <dbReference type="SMART" id="SM01007"/>
    </source>
</evidence>
<dbReference type="NCBIfam" id="NF004855">
    <property type="entry name" value="PRK06208.1"/>
    <property type="match status" value="1"/>
</dbReference>
<dbReference type="PANTHER" id="PTHR10672:SF3">
    <property type="entry name" value="PROTEIN HU-LI TAI SHAO"/>
    <property type="match status" value="1"/>
</dbReference>
<name>A0AAX3ZY35_RHOER</name>
<dbReference type="Proteomes" id="UP001230933">
    <property type="component" value="Chromosome"/>
</dbReference>
<dbReference type="InterPro" id="IPR051017">
    <property type="entry name" value="Aldolase-II_Adducin_sf"/>
</dbReference>
<evidence type="ECO:0000256" key="2">
    <source>
        <dbReference type="SAM" id="MobiDB-lite"/>
    </source>
</evidence>
<dbReference type="Gene3D" id="3.40.225.10">
    <property type="entry name" value="Class II aldolase/adducin N-terminal domain"/>
    <property type="match status" value="1"/>
</dbReference>
<dbReference type="SMART" id="SM01007">
    <property type="entry name" value="Aldolase_II"/>
    <property type="match status" value="1"/>
</dbReference>
<dbReference type="AlphaFoldDB" id="A0AAX3ZY35"/>
<evidence type="ECO:0000256" key="1">
    <source>
        <dbReference type="ARBA" id="ARBA00037961"/>
    </source>
</evidence>
<dbReference type="Pfam" id="PF00596">
    <property type="entry name" value="Aldolase_II"/>
    <property type="match status" value="1"/>
</dbReference>
<evidence type="ECO:0000313" key="5">
    <source>
        <dbReference type="Proteomes" id="UP001230933"/>
    </source>
</evidence>
<proteinExistence type="inferred from homology"/>
<dbReference type="PANTHER" id="PTHR10672">
    <property type="entry name" value="ADDUCIN"/>
    <property type="match status" value="1"/>
</dbReference>
<sequence length="273" mass="29935">MTITATDPRPRERTEKAAGFADRELPFPLPPTFDSADAEREYRKEQLADGFKIFSRLGFSEGVTGHITVRDPGEPDTFWVNPFGMAFSRITASDLVRCDHDGNVVEGRFHVNRPAFVIHAEVHRARPDAVASAHAHSLHGKAFSTLGIPLDPLTPDACAFFEDHGLYAEFGGVANDVEEGKRIAESLGDHKAAILQNHGLITVGKSVAEAVWWFVSMDRACQAQLLAMAAGTPKPIDRESALKVRRQTGGHFSGWFQAQPMWAELADQTLSTS</sequence>
<reference evidence="4" key="1">
    <citation type="submission" date="2023-08" db="EMBL/GenBank/DDBJ databases">
        <title>Isolation and Characterization of Rhodococcus erythropolis MGMM8.</title>
        <authorList>
            <person name="Diabankana R.G.C."/>
            <person name="Afordoanyi D.M."/>
            <person name="Validov S.Z."/>
        </authorList>
    </citation>
    <scope>NUCLEOTIDE SEQUENCE</scope>
    <source>
        <strain evidence="4">MGMM8</strain>
    </source>
</reference>
<feature type="compositionally biased region" description="Basic and acidic residues" evidence="2">
    <location>
        <begin position="8"/>
        <end position="21"/>
    </location>
</feature>
<feature type="region of interest" description="Disordered" evidence="2">
    <location>
        <begin position="1"/>
        <end position="21"/>
    </location>
</feature>
<dbReference type="FunFam" id="3.40.225.10:FF:000009">
    <property type="entry name" value="Class II aldolase/adducin N-terminal"/>
    <property type="match status" value="1"/>
</dbReference>
<accession>A0AAX3ZY35</accession>
<dbReference type="SUPFAM" id="SSF53639">
    <property type="entry name" value="AraD/HMP-PK domain-like"/>
    <property type="match status" value="1"/>
</dbReference>
<feature type="domain" description="Class II aldolase/adducin N-terminal" evidence="3">
    <location>
        <begin position="45"/>
        <end position="225"/>
    </location>
</feature>
<gene>
    <name evidence="4" type="ORF">QIE55_31895</name>
</gene>
<dbReference type="GO" id="GO:0005856">
    <property type="term" value="C:cytoskeleton"/>
    <property type="evidence" value="ECO:0007669"/>
    <property type="project" value="TreeGrafter"/>
</dbReference>
<dbReference type="GO" id="GO:0051015">
    <property type="term" value="F:actin filament binding"/>
    <property type="evidence" value="ECO:0007669"/>
    <property type="project" value="TreeGrafter"/>
</dbReference>
<dbReference type="RefSeq" id="WP_308371474.1">
    <property type="nucleotide sequence ID" value="NZ_CP124545.1"/>
</dbReference>
<protein>
    <submittedName>
        <fullName evidence="4">Class II aldolase/adducin family protein</fullName>
    </submittedName>
</protein>
<organism evidence="4 5">
    <name type="scientific">Rhodococcus erythropolis</name>
    <name type="common">Arthrobacter picolinophilus</name>
    <dbReference type="NCBI Taxonomy" id="1833"/>
    <lineage>
        <taxon>Bacteria</taxon>
        <taxon>Bacillati</taxon>
        <taxon>Actinomycetota</taxon>
        <taxon>Actinomycetes</taxon>
        <taxon>Mycobacteriales</taxon>
        <taxon>Nocardiaceae</taxon>
        <taxon>Rhodococcus</taxon>
        <taxon>Rhodococcus erythropolis group</taxon>
    </lineage>
</organism>
<comment type="similarity">
    <text evidence="1">Belongs to the aldolase class II family.</text>
</comment>
<dbReference type="InterPro" id="IPR001303">
    <property type="entry name" value="Aldolase_II/adducin_N"/>
</dbReference>
<evidence type="ECO:0000313" key="4">
    <source>
        <dbReference type="EMBL" id="WMN01905.1"/>
    </source>
</evidence>